<evidence type="ECO:0000313" key="7">
    <source>
        <dbReference type="EMBL" id="EPE27143.1"/>
    </source>
</evidence>
<dbReference type="PRINTS" id="PR00700">
    <property type="entry name" value="PRTYPHPHTASE"/>
</dbReference>
<dbReference type="PROSITE" id="PS00383">
    <property type="entry name" value="TYR_PHOSPHATASE_1"/>
    <property type="match status" value="1"/>
</dbReference>
<evidence type="ECO:0000259" key="6">
    <source>
        <dbReference type="PROSITE" id="PS50206"/>
    </source>
</evidence>
<dbReference type="AlphaFoldDB" id="S3DKQ3"/>
<dbReference type="CDD" id="cd18533">
    <property type="entry name" value="PTP_fungal"/>
    <property type="match status" value="1"/>
</dbReference>
<dbReference type="Gene3D" id="3.40.250.10">
    <property type="entry name" value="Rhodanese-like domain"/>
    <property type="match status" value="1"/>
</dbReference>
<dbReference type="Gene3D" id="3.90.190.10">
    <property type="entry name" value="Protein tyrosine phosphatase superfamily"/>
    <property type="match status" value="1"/>
</dbReference>
<feature type="compositionally biased region" description="Basic and acidic residues" evidence="3">
    <location>
        <begin position="202"/>
        <end position="211"/>
    </location>
</feature>
<feature type="compositionally biased region" description="Low complexity" evidence="3">
    <location>
        <begin position="1"/>
        <end position="19"/>
    </location>
</feature>
<feature type="compositionally biased region" description="Polar residues" evidence="3">
    <location>
        <begin position="57"/>
        <end position="83"/>
    </location>
</feature>
<dbReference type="GO" id="GO:0004725">
    <property type="term" value="F:protein tyrosine phosphatase activity"/>
    <property type="evidence" value="ECO:0007669"/>
    <property type="project" value="UniProtKB-EC"/>
</dbReference>
<feature type="compositionally biased region" description="Basic and acidic residues" evidence="3">
    <location>
        <begin position="626"/>
        <end position="642"/>
    </location>
</feature>
<organism evidence="7 8">
    <name type="scientific">Glarea lozoyensis (strain ATCC 20868 / MF5171)</name>
    <dbReference type="NCBI Taxonomy" id="1116229"/>
    <lineage>
        <taxon>Eukaryota</taxon>
        <taxon>Fungi</taxon>
        <taxon>Dikarya</taxon>
        <taxon>Ascomycota</taxon>
        <taxon>Pezizomycotina</taxon>
        <taxon>Leotiomycetes</taxon>
        <taxon>Helotiales</taxon>
        <taxon>Helotiaceae</taxon>
        <taxon>Glarea</taxon>
    </lineage>
</organism>
<dbReference type="eggNOG" id="KOG0789">
    <property type="taxonomic scope" value="Eukaryota"/>
</dbReference>
<dbReference type="Proteomes" id="UP000016922">
    <property type="component" value="Unassembled WGS sequence"/>
</dbReference>
<dbReference type="OrthoDB" id="6058203at2759"/>
<dbReference type="InterPro" id="IPR003595">
    <property type="entry name" value="Tyr_Pase_cat"/>
</dbReference>
<accession>S3DKQ3</accession>
<feature type="compositionally biased region" description="Polar residues" evidence="3">
    <location>
        <begin position="186"/>
        <end position="201"/>
    </location>
</feature>
<evidence type="ECO:0000259" key="4">
    <source>
        <dbReference type="PROSITE" id="PS50055"/>
    </source>
</evidence>
<feature type="domain" description="Rhodanese" evidence="6">
    <location>
        <begin position="265"/>
        <end position="381"/>
    </location>
</feature>
<dbReference type="InterPro" id="IPR001763">
    <property type="entry name" value="Rhodanese-like_dom"/>
</dbReference>
<dbReference type="InterPro" id="IPR000242">
    <property type="entry name" value="PTP_cat"/>
</dbReference>
<keyword evidence="8" id="KW-1185">Reference proteome</keyword>
<dbReference type="PROSITE" id="PS50206">
    <property type="entry name" value="RHODANESE_3"/>
    <property type="match status" value="1"/>
</dbReference>
<dbReference type="KEGG" id="glz:GLAREA_03057"/>
<gene>
    <name evidence="7" type="ORF">GLAREA_03057</name>
</gene>
<feature type="region of interest" description="Disordered" evidence="3">
    <location>
        <begin position="1"/>
        <end position="237"/>
    </location>
</feature>
<comment type="similarity">
    <text evidence="1">Belongs to the protein-tyrosine phosphatase family. Non-receptor class subfamily.</text>
</comment>
<dbReference type="SMART" id="SM00404">
    <property type="entry name" value="PTPc_motif"/>
    <property type="match status" value="1"/>
</dbReference>
<dbReference type="HOGENOM" id="CLU_001645_11_0_1"/>
<dbReference type="RefSeq" id="XP_008086333.1">
    <property type="nucleotide sequence ID" value="XM_008088142.1"/>
</dbReference>
<dbReference type="InterPro" id="IPR029021">
    <property type="entry name" value="Prot-tyrosine_phosphatase-like"/>
</dbReference>
<dbReference type="SMART" id="SM00450">
    <property type="entry name" value="RHOD"/>
    <property type="match status" value="1"/>
</dbReference>
<dbReference type="SMART" id="SM00194">
    <property type="entry name" value="PTPc"/>
    <property type="match status" value="1"/>
</dbReference>
<dbReference type="EC" id="3.1.3.48" evidence="2"/>
<protein>
    <recommendedName>
        <fullName evidence="2">protein-tyrosine-phosphatase</fullName>
        <ecNumber evidence="2">3.1.3.48</ecNumber>
    </recommendedName>
</protein>
<dbReference type="SUPFAM" id="SSF52799">
    <property type="entry name" value="(Phosphotyrosine protein) phosphatases II"/>
    <property type="match status" value="1"/>
</dbReference>
<evidence type="ECO:0000256" key="1">
    <source>
        <dbReference type="ARBA" id="ARBA00009649"/>
    </source>
</evidence>
<dbReference type="OMA" id="WQQDVRV"/>
<feature type="region of interest" description="Disordered" evidence="3">
    <location>
        <begin position="850"/>
        <end position="878"/>
    </location>
</feature>
<dbReference type="GeneID" id="19462113"/>
<dbReference type="FunFam" id="3.40.250.10:FF:000051">
    <property type="entry name" value="Protein tyrosine phosphatase (Pyp1), putative"/>
    <property type="match status" value="1"/>
</dbReference>
<evidence type="ECO:0000256" key="2">
    <source>
        <dbReference type="ARBA" id="ARBA00013064"/>
    </source>
</evidence>
<reference evidence="7 8" key="1">
    <citation type="journal article" date="2013" name="BMC Genomics">
        <title>Genomics-driven discovery of the pneumocandin biosynthetic gene cluster in the fungus Glarea lozoyensis.</title>
        <authorList>
            <person name="Chen L."/>
            <person name="Yue Q."/>
            <person name="Zhang X."/>
            <person name="Xiang M."/>
            <person name="Wang C."/>
            <person name="Li S."/>
            <person name="Che Y."/>
            <person name="Ortiz-Lopez F.J."/>
            <person name="Bills G.F."/>
            <person name="Liu X."/>
            <person name="An Z."/>
        </authorList>
    </citation>
    <scope>NUCLEOTIDE SEQUENCE [LARGE SCALE GENOMIC DNA]</scope>
    <source>
        <strain evidence="8">ATCC 20868 / MF5171</strain>
    </source>
</reference>
<dbReference type="PROSITE" id="PS50055">
    <property type="entry name" value="TYR_PHOSPHATASE_PTP"/>
    <property type="match status" value="1"/>
</dbReference>
<feature type="domain" description="Tyrosine-protein phosphatase" evidence="4">
    <location>
        <begin position="515"/>
        <end position="843"/>
    </location>
</feature>
<dbReference type="InterPro" id="IPR036873">
    <property type="entry name" value="Rhodanese-like_dom_sf"/>
</dbReference>
<dbReference type="Pfam" id="PF00102">
    <property type="entry name" value="Y_phosphatase"/>
    <property type="match status" value="1"/>
</dbReference>
<evidence type="ECO:0000259" key="5">
    <source>
        <dbReference type="PROSITE" id="PS50056"/>
    </source>
</evidence>
<feature type="region of interest" description="Disordered" evidence="3">
    <location>
        <begin position="717"/>
        <end position="738"/>
    </location>
</feature>
<evidence type="ECO:0000256" key="3">
    <source>
        <dbReference type="SAM" id="MobiDB-lite"/>
    </source>
</evidence>
<sequence>MAPRTSSTPYSSSSRIPPSVGQALPPNSALLGSPAAHAEVKTPSPNYFGMIVDPTSDPRNSAVGPQSNWSPSSSIASFGTQTPMHIPLNANPEFELFRRQSEGTKGFNLGHGNLSHFASTPGPRPKPDRRPTRPETPVSIPPRLRPSQNDGTPEWIDVDDGKGQSSNKNESKKDGLSTPSFFDIPRQQSPMPMNPASTQRDALSRLDDRHPRLSLPQNRANPPSPQIRLPPKLSHHRADTLPSALEEGPSMIPSSQVRDLLTSLQLSQYLLLDLRVSTQFAISRIRGALNLCIPTTLLKRPSFTLDKLRDTFTNPEDQDKFSQWKSVQYIIVYDASSVDKKDALSSVNTLKKFATEGWSGKTYIVRGGFTDVAKNFPQLIDKKSTQEKPSKVNLSLGMNMAPDVAPVAGGCAMPAFKSAANPFFGNIRQNTDLIGGVGQMDVKLPEALAHVPLPAWLSKVADKEDHGKKLADKFLKLELTEKSRMEKALSSQVSYGTPGAESKRVQIAGIEKGGKNRYNNIWPFEHTRVKLQHDSNDACDYVNASHIRPSRSNKRYIASQGPLPATFEDFWSVIWDQDVRVIVMLTAESEGGQLKCHPYWNTQNYGSLKLKNLSEKKISLRPKRQRSSDKYRPRSDRSEAGRRRANTTSESASPPAPVSPDVPFAIVRKFTLAHSGHPFSPMREITQVHYSSWPDFGAPASADQLLSLVELCNNMQQISSSSTQSPRSDDPEMSQSPRPILVHCSAGCGRTGTFCTIDSVIDMLKRQRKEITSGVTPMEGMTVSGGDYMGKGKKSSAAVDGDWIFNTDVDLVEKTVEDFRGQRLSMVQTLRQFVLCYEAVLEWIAQETVGSSPETGRARSGSAGHADIERRRLPGVSS</sequence>
<dbReference type="InterPro" id="IPR000387">
    <property type="entry name" value="Tyr_Pase_dom"/>
</dbReference>
<name>S3DKQ3_GLAL2</name>
<dbReference type="PROSITE" id="PS50056">
    <property type="entry name" value="TYR_PHOSPHATASE_2"/>
    <property type="match status" value="1"/>
</dbReference>
<dbReference type="PANTHER" id="PTHR19134:SF561">
    <property type="entry name" value="PROTEIN TYROSINE PHOSPHATASE 36E, ISOFORM A"/>
    <property type="match status" value="1"/>
</dbReference>
<dbReference type="SUPFAM" id="SSF52821">
    <property type="entry name" value="Rhodanese/Cell cycle control phosphatase"/>
    <property type="match status" value="1"/>
</dbReference>
<dbReference type="InterPro" id="IPR016130">
    <property type="entry name" value="Tyr_Pase_AS"/>
</dbReference>
<evidence type="ECO:0000313" key="8">
    <source>
        <dbReference type="Proteomes" id="UP000016922"/>
    </source>
</evidence>
<feature type="compositionally biased region" description="Low complexity" evidence="3">
    <location>
        <begin position="717"/>
        <end position="726"/>
    </location>
</feature>
<dbReference type="STRING" id="1116229.S3DKQ3"/>
<dbReference type="EMBL" id="KE145370">
    <property type="protein sequence ID" value="EPE27143.1"/>
    <property type="molecule type" value="Genomic_DNA"/>
</dbReference>
<feature type="region of interest" description="Disordered" evidence="3">
    <location>
        <begin position="616"/>
        <end position="660"/>
    </location>
</feature>
<feature type="domain" description="Tyrosine specific protein phosphatases" evidence="5">
    <location>
        <begin position="706"/>
        <end position="834"/>
    </location>
</feature>
<dbReference type="InterPro" id="IPR050348">
    <property type="entry name" value="Protein-Tyr_Phosphatase"/>
</dbReference>
<dbReference type="PANTHER" id="PTHR19134">
    <property type="entry name" value="RECEPTOR-TYPE TYROSINE-PROTEIN PHOSPHATASE"/>
    <property type="match status" value="1"/>
</dbReference>
<dbReference type="CDD" id="cd01446">
    <property type="entry name" value="DSP_MapKP"/>
    <property type="match status" value="1"/>
</dbReference>
<dbReference type="Pfam" id="PF00581">
    <property type="entry name" value="Rhodanese"/>
    <property type="match status" value="1"/>
</dbReference>
<proteinExistence type="inferred from homology"/>